<reference evidence="1" key="1">
    <citation type="submission" date="2023-07" db="EMBL/GenBank/DDBJ databases">
        <authorList>
            <consortium name="AG Swart"/>
            <person name="Singh M."/>
            <person name="Singh A."/>
            <person name="Seah K."/>
            <person name="Emmerich C."/>
        </authorList>
    </citation>
    <scope>NUCLEOTIDE SEQUENCE</scope>
    <source>
        <strain evidence="1">DP1</strain>
    </source>
</reference>
<protein>
    <submittedName>
        <fullName evidence="1">Uncharacterized protein</fullName>
    </submittedName>
</protein>
<dbReference type="EMBL" id="CAMPGE010014912">
    <property type="protein sequence ID" value="CAI2373560.1"/>
    <property type="molecule type" value="Genomic_DNA"/>
</dbReference>
<dbReference type="Proteomes" id="UP001295684">
    <property type="component" value="Unassembled WGS sequence"/>
</dbReference>
<proteinExistence type="predicted"/>
<dbReference type="AlphaFoldDB" id="A0AAD1XIV0"/>
<keyword evidence="2" id="KW-1185">Reference proteome</keyword>
<evidence type="ECO:0000313" key="2">
    <source>
        <dbReference type="Proteomes" id="UP001295684"/>
    </source>
</evidence>
<evidence type="ECO:0000313" key="1">
    <source>
        <dbReference type="EMBL" id="CAI2373560.1"/>
    </source>
</evidence>
<comment type="caution">
    <text evidence="1">The sequence shown here is derived from an EMBL/GenBank/DDBJ whole genome shotgun (WGS) entry which is preliminary data.</text>
</comment>
<name>A0AAD1XIV0_EUPCR</name>
<accession>A0AAD1XIV0</accession>
<sequence>MRDEPRVCLKQKSLPQFHLFSSKQPLKILSIDCSAHSGFSDVVESGFSNMKRCSEISDIFACGVDISTSDSPSSLLLSPRILSTSVLKSFGQLCLLKSKQSGSQNPFSNDPTVLYNFCRESFFPSLCETEAFWAKFLTCGELSNAFFRSKPHLYIWCVFRLRAFLQYCTVGLLQVGSLRNCFSRNFISELVLTRKTLEHFGLLLSRDGIKFSNSFMSSSRSFFIALACLVLQICVRRQSSNIKRMNLNLRQLMKSRVCTNNYFSENYSSAYRTYFTIRDLPSALLTTIVLHGQISG</sequence>
<gene>
    <name evidence="1" type="ORF">ECRASSUSDP1_LOCUS14906</name>
</gene>
<organism evidence="1 2">
    <name type="scientific">Euplotes crassus</name>
    <dbReference type="NCBI Taxonomy" id="5936"/>
    <lineage>
        <taxon>Eukaryota</taxon>
        <taxon>Sar</taxon>
        <taxon>Alveolata</taxon>
        <taxon>Ciliophora</taxon>
        <taxon>Intramacronucleata</taxon>
        <taxon>Spirotrichea</taxon>
        <taxon>Hypotrichia</taxon>
        <taxon>Euplotida</taxon>
        <taxon>Euplotidae</taxon>
        <taxon>Moneuplotes</taxon>
    </lineage>
</organism>